<keyword evidence="2" id="KW-0540">Nuclease</keyword>
<feature type="region of interest" description="Disordered" evidence="5">
    <location>
        <begin position="531"/>
        <end position="559"/>
    </location>
</feature>
<protein>
    <recommendedName>
        <fullName evidence="1">DNA-directed DNA polymerase</fullName>
        <ecNumber evidence="1">2.7.7.7</ecNumber>
    </recommendedName>
</protein>
<proteinExistence type="predicted"/>
<dbReference type="EMBL" id="NRJH01000007">
    <property type="protein sequence ID" value="RIY33857.1"/>
    <property type="molecule type" value="Genomic_DNA"/>
</dbReference>
<comment type="catalytic activity">
    <reaction evidence="4">
        <text>DNA(n) + a 2'-deoxyribonucleoside 5'-triphosphate = DNA(n+1) + diphosphate</text>
        <dbReference type="Rhea" id="RHEA:22508"/>
        <dbReference type="Rhea" id="RHEA-COMP:17339"/>
        <dbReference type="Rhea" id="RHEA-COMP:17340"/>
        <dbReference type="ChEBI" id="CHEBI:33019"/>
        <dbReference type="ChEBI" id="CHEBI:61560"/>
        <dbReference type="ChEBI" id="CHEBI:173112"/>
        <dbReference type="EC" id="2.7.7.7"/>
    </reaction>
</comment>
<dbReference type="Proteomes" id="UP000266258">
    <property type="component" value="Unassembled WGS sequence"/>
</dbReference>
<dbReference type="PANTHER" id="PTHR30231">
    <property type="entry name" value="DNA POLYMERASE III SUBUNIT EPSILON"/>
    <property type="match status" value="1"/>
</dbReference>
<dbReference type="Gene3D" id="3.30.420.10">
    <property type="entry name" value="Ribonuclease H-like superfamily/Ribonuclease H"/>
    <property type="match status" value="1"/>
</dbReference>
<evidence type="ECO:0000256" key="5">
    <source>
        <dbReference type="SAM" id="MobiDB-lite"/>
    </source>
</evidence>
<dbReference type="GO" id="GO:0003677">
    <property type="term" value="F:DNA binding"/>
    <property type="evidence" value="ECO:0007669"/>
    <property type="project" value="InterPro"/>
</dbReference>
<gene>
    <name evidence="7" type="ORF">CJP74_00730</name>
</gene>
<dbReference type="GO" id="GO:0003887">
    <property type="term" value="F:DNA-directed DNA polymerase activity"/>
    <property type="evidence" value="ECO:0007669"/>
    <property type="project" value="UniProtKB-EC"/>
</dbReference>
<keyword evidence="8" id="KW-1185">Reference proteome</keyword>
<dbReference type="InterPro" id="IPR036397">
    <property type="entry name" value="RNaseH_sf"/>
</dbReference>
<dbReference type="AlphaFoldDB" id="A0A3A1YCK3"/>
<dbReference type="Pfam" id="PF00929">
    <property type="entry name" value="RNase_T"/>
    <property type="match status" value="1"/>
</dbReference>
<feature type="region of interest" description="Disordered" evidence="5">
    <location>
        <begin position="31"/>
        <end position="129"/>
    </location>
</feature>
<keyword evidence="3" id="KW-0269">Exonuclease</keyword>
<dbReference type="PANTHER" id="PTHR30231:SF41">
    <property type="entry name" value="DNA POLYMERASE III SUBUNIT EPSILON"/>
    <property type="match status" value="1"/>
</dbReference>
<evidence type="ECO:0000313" key="7">
    <source>
        <dbReference type="EMBL" id="RIY33857.1"/>
    </source>
</evidence>
<dbReference type="NCBIfam" id="TIGR00573">
    <property type="entry name" value="dnaq"/>
    <property type="match status" value="1"/>
</dbReference>
<organism evidence="7 8">
    <name type="scientific">Psittacicella melopsittaci</name>
    <dbReference type="NCBI Taxonomy" id="2028576"/>
    <lineage>
        <taxon>Bacteria</taxon>
        <taxon>Pseudomonadati</taxon>
        <taxon>Pseudomonadota</taxon>
        <taxon>Gammaproteobacteria</taxon>
        <taxon>Pasteurellales</taxon>
        <taxon>Psittacicellaceae</taxon>
        <taxon>Psittacicella</taxon>
    </lineage>
</organism>
<accession>A0A3A1YCK3</accession>
<evidence type="ECO:0000256" key="2">
    <source>
        <dbReference type="ARBA" id="ARBA00022722"/>
    </source>
</evidence>
<feature type="domain" description="Exonuclease" evidence="6">
    <location>
        <begin position="277"/>
        <end position="458"/>
    </location>
</feature>
<dbReference type="SMART" id="SM00479">
    <property type="entry name" value="EXOIII"/>
    <property type="match status" value="1"/>
</dbReference>
<dbReference type="InterPro" id="IPR006054">
    <property type="entry name" value="DnaQ"/>
</dbReference>
<dbReference type="RefSeq" id="WP_119496364.1">
    <property type="nucleotide sequence ID" value="NZ_NRJH01000007.1"/>
</dbReference>
<dbReference type="OrthoDB" id="9804290at2"/>
<comment type="caution">
    <text evidence="7">The sequence shown here is derived from an EMBL/GenBank/DDBJ whole genome shotgun (WGS) entry which is preliminary data.</text>
</comment>
<dbReference type="GO" id="GO:0005829">
    <property type="term" value="C:cytosol"/>
    <property type="evidence" value="ECO:0007669"/>
    <property type="project" value="TreeGrafter"/>
</dbReference>
<evidence type="ECO:0000259" key="6">
    <source>
        <dbReference type="SMART" id="SM00479"/>
    </source>
</evidence>
<sequence>MTDNKKPENPDDKVSLFFDIEGLNNSNLVSSADLYASDEEDEAEHEEQLEQTSEAQAQEQNEALPENASVQANQALDSANDSANQTPEASLANQAPEASSAPEAGLANQGLDPDASLAPEAISAPNPQAPLAPEEAAIDYSAEEAVYTQGNKDEFTPGMPVGGNDYSHEEGFVAPEQQQEEVVLPFDYEIYTRYYQPDPEKSKTPIVNFSRNEEEYLAKRRIVESKMPGLADSEFPLTRYEVELYYDHPQLIPDPSDPAFAKNSLGWVKKIHAQRADCFFMDTETTGMTREAGKRPSDNHRIITLGMVPMFNDSLNLNDLESMVDEVFNPEEVEIDFEAYKVHGFKNKDLVGAPLFSSFAERFVRLVMGKVLIIHNAPFDLDFVDMELKRAGYNFVVEDICLVIDSLVLARSLYQGRASLDALSERFEVNIARELHGALLDSMILAEVYTRMLNSLQEEWYDDKNKNFRSPIIWHFDDKDTPELDPELIKQAMQIEVQLTPEEIQRHEAFCQEFNIQYDFSLESQLKMLEQQEELAEQEEDSEEYEEETQELNEQEQAT</sequence>
<dbReference type="GO" id="GO:0008408">
    <property type="term" value="F:3'-5' exonuclease activity"/>
    <property type="evidence" value="ECO:0007669"/>
    <property type="project" value="TreeGrafter"/>
</dbReference>
<evidence type="ECO:0000256" key="3">
    <source>
        <dbReference type="ARBA" id="ARBA00022839"/>
    </source>
</evidence>
<evidence type="ECO:0000256" key="4">
    <source>
        <dbReference type="ARBA" id="ARBA00049244"/>
    </source>
</evidence>
<feature type="compositionally biased region" description="Polar residues" evidence="5">
    <location>
        <begin position="68"/>
        <end position="97"/>
    </location>
</feature>
<name>A0A3A1YCK3_9GAMM</name>
<dbReference type="GO" id="GO:0045004">
    <property type="term" value="P:DNA replication proofreading"/>
    <property type="evidence" value="ECO:0007669"/>
    <property type="project" value="TreeGrafter"/>
</dbReference>
<dbReference type="EC" id="2.7.7.7" evidence="1"/>
<keyword evidence="3" id="KW-0378">Hydrolase</keyword>
<feature type="compositionally biased region" description="Acidic residues" evidence="5">
    <location>
        <begin position="36"/>
        <end position="49"/>
    </location>
</feature>
<dbReference type="SUPFAM" id="SSF53098">
    <property type="entry name" value="Ribonuclease H-like"/>
    <property type="match status" value="1"/>
</dbReference>
<dbReference type="InterPro" id="IPR013520">
    <property type="entry name" value="Ribonucl_H"/>
</dbReference>
<dbReference type="InterPro" id="IPR012337">
    <property type="entry name" value="RNaseH-like_sf"/>
</dbReference>
<reference evidence="7 8" key="1">
    <citation type="submission" date="2017-08" db="EMBL/GenBank/DDBJ databases">
        <title>Reclassification of Bisgaard taxon 37 and 44.</title>
        <authorList>
            <person name="Christensen H."/>
        </authorList>
    </citation>
    <scope>NUCLEOTIDE SEQUENCE [LARGE SCALE GENOMIC DNA]</scope>
    <source>
        <strain evidence="7 8">B96_4</strain>
    </source>
</reference>
<evidence type="ECO:0000313" key="8">
    <source>
        <dbReference type="Proteomes" id="UP000266258"/>
    </source>
</evidence>
<evidence type="ECO:0000256" key="1">
    <source>
        <dbReference type="ARBA" id="ARBA00012417"/>
    </source>
</evidence>